<name>A0A3M3WX44_PSEA0</name>
<evidence type="ECO:0000256" key="1">
    <source>
        <dbReference type="ARBA" id="ARBA00001970"/>
    </source>
</evidence>
<dbReference type="PANTHER" id="PTHR43396:SF3">
    <property type="entry name" value="FLAVOHEMOPROTEIN"/>
    <property type="match status" value="1"/>
</dbReference>
<evidence type="ECO:0000256" key="9">
    <source>
        <dbReference type="ARBA" id="ARBA00023004"/>
    </source>
</evidence>
<feature type="domain" description="Globin" evidence="14">
    <location>
        <begin position="67"/>
        <end position="205"/>
    </location>
</feature>
<dbReference type="GO" id="GO:0046210">
    <property type="term" value="P:nitric oxide catabolic process"/>
    <property type="evidence" value="ECO:0007669"/>
    <property type="project" value="TreeGrafter"/>
</dbReference>
<dbReference type="CDD" id="cd06184">
    <property type="entry name" value="flavohem_like_fad_nad_binding"/>
    <property type="match status" value="1"/>
</dbReference>
<comment type="caution">
    <text evidence="16">The sequence shown here is derived from an EMBL/GenBank/DDBJ whole genome shotgun (WGS) entry which is preliminary data.</text>
</comment>
<dbReference type="SUPFAM" id="SSF46458">
    <property type="entry name" value="Globin-like"/>
    <property type="match status" value="1"/>
</dbReference>
<dbReference type="GO" id="GO:0071949">
    <property type="term" value="F:FAD binding"/>
    <property type="evidence" value="ECO:0007669"/>
    <property type="project" value="TreeGrafter"/>
</dbReference>
<keyword evidence="10" id="KW-0520">NAD</keyword>
<dbReference type="SUPFAM" id="SSF52343">
    <property type="entry name" value="Ferredoxin reductase-like, C-terminal NADP-linked domain"/>
    <property type="match status" value="1"/>
</dbReference>
<feature type="domain" description="FAD-binding FR-type" evidence="15">
    <location>
        <begin position="219"/>
        <end position="322"/>
    </location>
</feature>
<organism evidence="16 17">
    <name type="scientific">Pseudomonas amygdali pv. eriobotryae</name>
    <dbReference type="NCBI Taxonomy" id="129137"/>
    <lineage>
        <taxon>Bacteria</taxon>
        <taxon>Pseudomonadati</taxon>
        <taxon>Pseudomonadota</taxon>
        <taxon>Gammaproteobacteria</taxon>
        <taxon>Pseudomonadales</taxon>
        <taxon>Pseudomonadaceae</taxon>
        <taxon>Pseudomonas</taxon>
        <taxon>Pseudomonas amygdali</taxon>
    </lineage>
</organism>
<dbReference type="InterPro" id="IPR000971">
    <property type="entry name" value="Globin"/>
</dbReference>
<dbReference type="SUPFAM" id="SSF63380">
    <property type="entry name" value="Riboflavin synthase domain-like"/>
    <property type="match status" value="1"/>
</dbReference>
<evidence type="ECO:0000256" key="8">
    <source>
        <dbReference type="ARBA" id="ARBA00022857"/>
    </source>
</evidence>
<dbReference type="GO" id="GO:0009636">
    <property type="term" value="P:response to toxic substance"/>
    <property type="evidence" value="ECO:0007669"/>
    <property type="project" value="UniProtKB-KW"/>
</dbReference>
<dbReference type="GO" id="GO:0046872">
    <property type="term" value="F:metal ion binding"/>
    <property type="evidence" value="ECO:0007669"/>
    <property type="project" value="UniProtKB-KW"/>
</dbReference>
<dbReference type="InterPro" id="IPR012292">
    <property type="entry name" value="Globin/Proto"/>
</dbReference>
<dbReference type="AlphaFoldDB" id="A0A3M3WX44"/>
<dbReference type="Gene3D" id="1.10.490.10">
    <property type="entry name" value="Globins"/>
    <property type="match status" value="1"/>
</dbReference>
<comment type="similarity">
    <text evidence="2">In the C-terminal section; belongs to the flavoprotein pyridine nucleotide cytochrome reductase family.</text>
</comment>
<dbReference type="InterPro" id="IPR009050">
    <property type="entry name" value="Globin-like_sf"/>
</dbReference>
<dbReference type="PRINTS" id="PR00409">
    <property type="entry name" value="PHDIOXRDTASE"/>
</dbReference>
<dbReference type="GO" id="GO:0005344">
    <property type="term" value="F:oxygen carrier activity"/>
    <property type="evidence" value="ECO:0007669"/>
    <property type="project" value="UniProtKB-KW"/>
</dbReference>
<proteinExistence type="inferred from homology"/>
<evidence type="ECO:0000313" key="17">
    <source>
        <dbReference type="Proteomes" id="UP000275613"/>
    </source>
</evidence>
<keyword evidence="9" id="KW-0408">Iron</keyword>
<dbReference type="GO" id="GO:0008941">
    <property type="term" value="F:nitric oxide dioxygenase NAD(P)H activity"/>
    <property type="evidence" value="ECO:0007669"/>
    <property type="project" value="UniProtKB-EC"/>
</dbReference>
<dbReference type="NCBIfam" id="NF009805">
    <property type="entry name" value="PRK13289.1"/>
    <property type="match status" value="1"/>
</dbReference>
<dbReference type="EC" id="1.14.12.17" evidence="3"/>
<gene>
    <name evidence="16" type="ORF">ALQ39_04994</name>
</gene>
<evidence type="ECO:0000259" key="15">
    <source>
        <dbReference type="PROSITE" id="PS51384"/>
    </source>
</evidence>
<accession>A0A3M3WX44</accession>
<dbReference type="Gene3D" id="2.40.30.10">
    <property type="entry name" value="Translation factors"/>
    <property type="match status" value="1"/>
</dbReference>
<dbReference type="GO" id="GO:0071500">
    <property type="term" value="P:cellular response to nitrosative stress"/>
    <property type="evidence" value="ECO:0007669"/>
    <property type="project" value="TreeGrafter"/>
</dbReference>
<comment type="catalytic activity">
    <reaction evidence="13">
        <text>2 nitric oxide + NADPH + 2 O2 = 2 nitrate + NADP(+) + H(+)</text>
        <dbReference type="Rhea" id="RHEA:19465"/>
        <dbReference type="ChEBI" id="CHEBI:15378"/>
        <dbReference type="ChEBI" id="CHEBI:15379"/>
        <dbReference type="ChEBI" id="CHEBI:16480"/>
        <dbReference type="ChEBI" id="CHEBI:17632"/>
        <dbReference type="ChEBI" id="CHEBI:57783"/>
        <dbReference type="ChEBI" id="CHEBI:58349"/>
        <dbReference type="EC" id="1.14.12.17"/>
    </reaction>
</comment>
<evidence type="ECO:0000256" key="5">
    <source>
        <dbReference type="ARBA" id="ARBA00022617"/>
    </source>
</evidence>
<evidence type="ECO:0000256" key="10">
    <source>
        <dbReference type="ARBA" id="ARBA00023027"/>
    </source>
</evidence>
<sequence>MTQERKEGVQRLQLMSRNDIFFHESGLNNTVIKTLYAFELLFYKAFMPGTAVALAKGIDAYLLEPTMLTSTQRDIIKATVPLLETGGEALITYFYKLMLDMHPEVRPLFNQANQANGSQPRALANGVLMYARNIDRLENLGGLASQIINKHVALQILPQHYPIVGACLLQAIREVLGAETATDEVIAAWAAAYQQLADILIAGERSAYDAIAAAPGGWRGARPFTVQRKVAESAEITSFYLAPTDHQPVIKHKAGQYIGVRLMIDGQEVRRNYSLSEQADGVLYRISVKREQGGLASTYLHDHVEEGSTLDVFPPSGNFTLSDHTRPLLLISGGVGITPTLAMAEQALESGERPVTFIHYARNGQAHAFSVLLRDWQQRYPLFKAHVVYAERADHEVYTPDAIGFPSITHLEKWLPADRDVDAYFLGPTPFMAFMKRALKDLGVPENQARYEFFGPAQALA</sequence>
<reference evidence="16 17" key="1">
    <citation type="submission" date="2018-08" db="EMBL/GenBank/DDBJ databases">
        <title>Recombination of ecologically and evolutionarily significant loci maintains genetic cohesion in the Pseudomonas syringae species complex.</title>
        <authorList>
            <person name="Dillon M."/>
            <person name="Thakur S."/>
            <person name="Almeida R.N.D."/>
            <person name="Weir B.S."/>
            <person name="Guttman D.S."/>
        </authorList>
    </citation>
    <scope>NUCLEOTIDE SEQUENCE [LARGE SCALE GENOMIC DNA]</scope>
    <source>
        <strain evidence="16 17">ICMP 4316</strain>
    </source>
</reference>
<dbReference type="Pfam" id="PF00175">
    <property type="entry name" value="NAD_binding_1"/>
    <property type="match status" value="1"/>
</dbReference>
<dbReference type="InterPro" id="IPR008333">
    <property type="entry name" value="Cbr1-like_FAD-bd_dom"/>
</dbReference>
<keyword evidence="6" id="KW-0813">Transport</keyword>
<dbReference type="Pfam" id="PF00970">
    <property type="entry name" value="FAD_binding_6"/>
    <property type="match status" value="1"/>
</dbReference>
<dbReference type="PANTHER" id="PTHR43396">
    <property type="entry name" value="FLAVOHEMOPROTEIN"/>
    <property type="match status" value="1"/>
</dbReference>
<dbReference type="PROSITE" id="PS51384">
    <property type="entry name" value="FAD_FR"/>
    <property type="match status" value="1"/>
</dbReference>
<keyword evidence="7" id="KW-0479">Metal-binding</keyword>
<dbReference type="Proteomes" id="UP000275613">
    <property type="component" value="Unassembled WGS sequence"/>
</dbReference>
<dbReference type="Gene3D" id="3.40.50.80">
    <property type="entry name" value="Nucleotide-binding domain of ferredoxin-NADP reductase (FNR) module"/>
    <property type="match status" value="1"/>
</dbReference>
<dbReference type="InterPro" id="IPR001433">
    <property type="entry name" value="OxRdtase_FAD/NAD-bd"/>
</dbReference>
<evidence type="ECO:0000256" key="7">
    <source>
        <dbReference type="ARBA" id="ARBA00022723"/>
    </source>
</evidence>
<dbReference type="GO" id="GO:0019825">
    <property type="term" value="F:oxygen binding"/>
    <property type="evidence" value="ECO:0007669"/>
    <property type="project" value="InterPro"/>
</dbReference>
<evidence type="ECO:0000256" key="3">
    <source>
        <dbReference type="ARBA" id="ARBA00012229"/>
    </source>
</evidence>
<keyword evidence="5" id="KW-0349">Heme</keyword>
<dbReference type="GO" id="GO:0020037">
    <property type="term" value="F:heme binding"/>
    <property type="evidence" value="ECO:0007669"/>
    <property type="project" value="InterPro"/>
</dbReference>
<evidence type="ECO:0000256" key="2">
    <source>
        <dbReference type="ARBA" id="ARBA00006401"/>
    </source>
</evidence>
<dbReference type="FunFam" id="1.10.490.10:FF:000003">
    <property type="entry name" value="Flavohemoprotein"/>
    <property type="match status" value="1"/>
</dbReference>
<dbReference type="EMBL" id="RBPV01000137">
    <property type="protein sequence ID" value="RMO62311.1"/>
    <property type="molecule type" value="Genomic_DNA"/>
</dbReference>
<evidence type="ECO:0000256" key="13">
    <source>
        <dbReference type="ARBA" id="ARBA00049433"/>
    </source>
</evidence>
<keyword evidence="6" id="KW-0561">Oxygen transport</keyword>
<evidence type="ECO:0000256" key="11">
    <source>
        <dbReference type="ARBA" id="ARBA00025094"/>
    </source>
</evidence>
<dbReference type="Pfam" id="PF00042">
    <property type="entry name" value="Globin"/>
    <property type="match status" value="1"/>
</dbReference>
<evidence type="ECO:0000256" key="12">
    <source>
        <dbReference type="ARBA" id="ARBA00048649"/>
    </source>
</evidence>
<comment type="cofactor">
    <cofactor evidence="1">
        <name>heme b</name>
        <dbReference type="ChEBI" id="CHEBI:60344"/>
    </cofactor>
</comment>
<dbReference type="InterPro" id="IPR017938">
    <property type="entry name" value="Riboflavin_synthase-like_b-brl"/>
</dbReference>
<dbReference type="PROSITE" id="PS01033">
    <property type="entry name" value="GLOBIN"/>
    <property type="match status" value="1"/>
</dbReference>
<dbReference type="InterPro" id="IPR039261">
    <property type="entry name" value="FNR_nucleotide-bd"/>
</dbReference>
<evidence type="ECO:0000256" key="6">
    <source>
        <dbReference type="ARBA" id="ARBA00022621"/>
    </source>
</evidence>
<evidence type="ECO:0000259" key="14">
    <source>
        <dbReference type="PROSITE" id="PS01033"/>
    </source>
</evidence>
<keyword evidence="4" id="KW-0216">Detoxification</keyword>
<keyword evidence="8" id="KW-0521">NADP</keyword>
<comment type="function">
    <text evidence="11">Is involved in NO detoxification in an aerobic process, termed nitric oxide dioxygenase (NOD) reaction that utilizes O(2) and NAD(P)H to convert NO to nitrate, which protects the bacterium from various noxious nitrogen compounds. Therefore, plays a central role in the inducible response to nitrosative stress.</text>
</comment>
<comment type="catalytic activity">
    <reaction evidence="12">
        <text>2 nitric oxide + NADH + 2 O2 = 2 nitrate + NAD(+) + H(+)</text>
        <dbReference type="Rhea" id="RHEA:19469"/>
        <dbReference type="ChEBI" id="CHEBI:15378"/>
        <dbReference type="ChEBI" id="CHEBI:15379"/>
        <dbReference type="ChEBI" id="CHEBI:16480"/>
        <dbReference type="ChEBI" id="CHEBI:17632"/>
        <dbReference type="ChEBI" id="CHEBI:57540"/>
        <dbReference type="ChEBI" id="CHEBI:57945"/>
        <dbReference type="EC" id="1.14.12.17"/>
    </reaction>
</comment>
<dbReference type="InterPro" id="IPR017927">
    <property type="entry name" value="FAD-bd_FR_type"/>
</dbReference>
<protein>
    <recommendedName>
        <fullName evidence="3">nitric oxide dioxygenase</fullName>
        <ecNumber evidence="3">1.14.12.17</ecNumber>
    </recommendedName>
</protein>
<evidence type="ECO:0000313" key="16">
    <source>
        <dbReference type="EMBL" id="RMO62311.1"/>
    </source>
</evidence>
<evidence type="ECO:0000256" key="4">
    <source>
        <dbReference type="ARBA" id="ARBA00022575"/>
    </source>
</evidence>